<evidence type="ECO:0000256" key="2">
    <source>
        <dbReference type="SAM" id="SignalP"/>
    </source>
</evidence>
<proteinExistence type="predicted"/>
<dbReference type="InterPro" id="IPR012645">
    <property type="entry name" value="CHP02301"/>
</dbReference>
<dbReference type="Pfam" id="PF09539">
    <property type="entry name" value="DUF2385"/>
    <property type="match status" value="1"/>
</dbReference>
<dbReference type="OrthoDB" id="7629004at2"/>
<organism evidence="3 4">
    <name type="scientific">Caulobacter mirabilis</name>
    <dbReference type="NCBI Taxonomy" id="69666"/>
    <lineage>
        <taxon>Bacteria</taxon>
        <taxon>Pseudomonadati</taxon>
        <taxon>Pseudomonadota</taxon>
        <taxon>Alphaproteobacteria</taxon>
        <taxon>Caulobacterales</taxon>
        <taxon>Caulobacteraceae</taxon>
        <taxon>Caulobacter</taxon>
    </lineage>
</organism>
<gene>
    <name evidence="3" type="ORF">CSW64_02160</name>
</gene>
<feature type="region of interest" description="Disordered" evidence="1">
    <location>
        <begin position="126"/>
        <end position="150"/>
    </location>
</feature>
<dbReference type="Proteomes" id="UP000228945">
    <property type="component" value="Chromosome"/>
</dbReference>
<accession>A0A2D2ATH4</accession>
<feature type="signal peptide" evidence="2">
    <location>
        <begin position="1"/>
        <end position="21"/>
    </location>
</feature>
<dbReference type="AlphaFoldDB" id="A0A2D2ATH4"/>
<keyword evidence="2" id="KW-0732">Signal</keyword>
<dbReference type="KEGG" id="cmb:CSW64_02160"/>
<dbReference type="RefSeq" id="WP_099620556.1">
    <property type="nucleotide sequence ID" value="NZ_CP024201.1"/>
</dbReference>
<evidence type="ECO:0000313" key="3">
    <source>
        <dbReference type="EMBL" id="ATQ41299.1"/>
    </source>
</evidence>
<evidence type="ECO:0000256" key="1">
    <source>
        <dbReference type="SAM" id="MobiDB-lite"/>
    </source>
</evidence>
<keyword evidence="4" id="KW-1185">Reference proteome</keyword>
<protein>
    <submittedName>
        <fullName evidence="3">TIGR02301 family protein</fullName>
    </submittedName>
</protein>
<sequence>MHRRLAILVLTATLAAAPALAQERPPAERQTLTDLAYALGESHALRQACAGDGDQYWRERMMRMTETEAADAGFSSRLTQAFNAGYATRQSEFPDCGPASKRAEQAVARKGQALAGRLSSITRVIRNTGPAESLPEGVDPDSVAEAPTPH</sequence>
<feature type="chain" id="PRO_5013695940" evidence="2">
    <location>
        <begin position="22"/>
        <end position="150"/>
    </location>
</feature>
<dbReference type="EMBL" id="CP024201">
    <property type="protein sequence ID" value="ATQ41299.1"/>
    <property type="molecule type" value="Genomic_DNA"/>
</dbReference>
<reference evidence="3 4" key="1">
    <citation type="submission" date="2017-10" db="EMBL/GenBank/DDBJ databases">
        <title>Genome sequence of Caulobacter mirabilis FWC38.</title>
        <authorList>
            <person name="Fiebig A."/>
            <person name="Crosson S."/>
        </authorList>
    </citation>
    <scope>NUCLEOTIDE SEQUENCE [LARGE SCALE GENOMIC DNA]</scope>
    <source>
        <strain evidence="3 4">FWC 38</strain>
    </source>
</reference>
<dbReference type="NCBIfam" id="TIGR02301">
    <property type="entry name" value="TIGR02301 family protein"/>
    <property type="match status" value="1"/>
</dbReference>
<evidence type="ECO:0000313" key="4">
    <source>
        <dbReference type="Proteomes" id="UP000228945"/>
    </source>
</evidence>
<name>A0A2D2ATH4_9CAUL</name>